<dbReference type="AlphaFoldDB" id="A0A8H3G3H5"/>
<gene>
    <name evidence="6" type="ORF">ALECFALPRED_005790</name>
</gene>
<dbReference type="InterPro" id="IPR002641">
    <property type="entry name" value="PNPLA_dom"/>
</dbReference>
<proteinExistence type="predicted"/>
<dbReference type="GO" id="GO:0046486">
    <property type="term" value="P:glycerolipid metabolic process"/>
    <property type="evidence" value="ECO:0007669"/>
    <property type="project" value="UniProtKB-ARBA"/>
</dbReference>
<dbReference type="PANTHER" id="PTHR24185:SF1">
    <property type="entry name" value="CALCIUM-INDEPENDENT PHOSPHOLIPASE A2-GAMMA"/>
    <property type="match status" value="1"/>
</dbReference>
<evidence type="ECO:0000256" key="2">
    <source>
        <dbReference type="ARBA" id="ARBA00022963"/>
    </source>
</evidence>
<evidence type="ECO:0000313" key="7">
    <source>
        <dbReference type="Proteomes" id="UP000664203"/>
    </source>
</evidence>
<dbReference type="EMBL" id="CAJPDR010000366">
    <property type="protein sequence ID" value="CAF9933917.1"/>
    <property type="molecule type" value="Genomic_DNA"/>
</dbReference>
<sequence length="423" mass="46668">MTDPSRPTKPLKILTLDGGGLQAISTLTILNKVLERIAEEHGISGNRKLRPCDVFDTIAGIGAGGWLAIPLGRFRLDINSCLSEWYNLMESIAPKSKTEELRLRLLRHCYFDTERLVEQVEFLTQVYGTGDRLFEPDAEDARTSHVFVAALASDARSYNLFRSYEIPTSAKLPTKLLKGPENPSSFKISRAFGVTGAAKYFTEPWEEQMASSGKVRFSDTKFPEPHNITELALDEMWGIYGTDVPLSVVINVGPGLPNDVDVKQIAQRFSWRSSPSLAQQAASTKRARSPTVLIAKSNNVEHDVKRGSVRFHEDTEEQNSTIEPVIEGEWNRADARTSTLGSIQAGEDAIESDIKKKLNNIHPGNAGLYYRLAPTRAPQGTSRNDSSASGVVLDATLGYLNEPHVDAAINEIVKRILEVVSNC</sequence>
<organism evidence="6 7">
    <name type="scientific">Alectoria fallacina</name>
    <dbReference type="NCBI Taxonomy" id="1903189"/>
    <lineage>
        <taxon>Eukaryota</taxon>
        <taxon>Fungi</taxon>
        <taxon>Dikarya</taxon>
        <taxon>Ascomycota</taxon>
        <taxon>Pezizomycotina</taxon>
        <taxon>Lecanoromycetes</taxon>
        <taxon>OSLEUM clade</taxon>
        <taxon>Lecanoromycetidae</taxon>
        <taxon>Lecanorales</taxon>
        <taxon>Lecanorineae</taxon>
        <taxon>Parmeliaceae</taxon>
        <taxon>Alectoria</taxon>
    </lineage>
</organism>
<name>A0A8H3G3H5_9LECA</name>
<evidence type="ECO:0000313" key="6">
    <source>
        <dbReference type="EMBL" id="CAF9933917.1"/>
    </source>
</evidence>
<reference evidence="6" key="1">
    <citation type="submission" date="2021-03" db="EMBL/GenBank/DDBJ databases">
        <authorList>
            <person name="Tagirdzhanova G."/>
        </authorList>
    </citation>
    <scope>NUCLEOTIDE SEQUENCE</scope>
</reference>
<dbReference type="Proteomes" id="UP000664203">
    <property type="component" value="Unassembled WGS sequence"/>
</dbReference>
<dbReference type="OrthoDB" id="1658288at2759"/>
<feature type="domain" description="PNPLA" evidence="5">
    <location>
        <begin position="14"/>
        <end position="232"/>
    </location>
</feature>
<comment type="caution">
    <text evidence="6">The sequence shown here is derived from an EMBL/GenBank/DDBJ whole genome shotgun (WGS) entry which is preliminary data.</text>
</comment>
<evidence type="ECO:0000259" key="5">
    <source>
        <dbReference type="PROSITE" id="PS51635"/>
    </source>
</evidence>
<keyword evidence="1" id="KW-0378">Hydrolase</keyword>
<keyword evidence="3" id="KW-0443">Lipid metabolism</keyword>
<evidence type="ECO:0000256" key="4">
    <source>
        <dbReference type="PROSITE-ProRule" id="PRU01161"/>
    </source>
</evidence>
<dbReference type="PANTHER" id="PTHR24185">
    <property type="entry name" value="CALCIUM-INDEPENDENT PHOSPHOLIPASE A2-GAMMA"/>
    <property type="match status" value="1"/>
</dbReference>
<comment type="caution">
    <text evidence="4">Lacks conserved residue(s) required for the propagation of feature annotation.</text>
</comment>
<dbReference type="InterPro" id="IPR016035">
    <property type="entry name" value="Acyl_Trfase/lysoPLipase"/>
</dbReference>
<accession>A0A8H3G3H5</accession>
<dbReference type="GO" id="GO:0019369">
    <property type="term" value="P:arachidonate metabolic process"/>
    <property type="evidence" value="ECO:0007669"/>
    <property type="project" value="TreeGrafter"/>
</dbReference>
<evidence type="ECO:0000256" key="3">
    <source>
        <dbReference type="ARBA" id="ARBA00023098"/>
    </source>
</evidence>
<dbReference type="PROSITE" id="PS51635">
    <property type="entry name" value="PNPLA"/>
    <property type="match status" value="1"/>
</dbReference>
<keyword evidence="2" id="KW-0442">Lipid degradation</keyword>
<dbReference type="Gene3D" id="3.40.1090.10">
    <property type="entry name" value="Cytosolic phospholipase A2 catalytic domain"/>
    <property type="match status" value="1"/>
</dbReference>
<dbReference type="GO" id="GO:0047499">
    <property type="term" value="F:calcium-independent phospholipase A2 activity"/>
    <property type="evidence" value="ECO:0007669"/>
    <property type="project" value="TreeGrafter"/>
</dbReference>
<dbReference type="GO" id="GO:0016042">
    <property type="term" value="P:lipid catabolic process"/>
    <property type="evidence" value="ECO:0007669"/>
    <property type="project" value="UniProtKB-KW"/>
</dbReference>
<protein>
    <recommendedName>
        <fullName evidence="5">PNPLA domain-containing protein</fullName>
    </recommendedName>
</protein>
<evidence type="ECO:0000256" key="1">
    <source>
        <dbReference type="ARBA" id="ARBA00022801"/>
    </source>
</evidence>
<dbReference type="GO" id="GO:0016020">
    <property type="term" value="C:membrane"/>
    <property type="evidence" value="ECO:0007669"/>
    <property type="project" value="TreeGrafter"/>
</dbReference>
<dbReference type="SUPFAM" id="SSF52151">
    <property type="entry name" value="FabD/lysophospholipase-like"/>
    <property type="match status" value="1"/>
</dbReference>
<keyword evidence="7" id="KW-1185">Reference proteome</keyword>